<protein>
    <recommendedName>
        <fullName evidence="5">Sensor domain-containing protein</fullName>
    </recommendedName>
</protein>
<dbReference type="RefSeq" id="WP_345279440.1">
    <property type="nucleotide sequence ID" value="NZ_BAABAJ010000003.1"/>
</dbReference>
<evidence type="ECO:0000256" key="1">
    <source>
        <dbReference type="SAM" id="MobiDB-lite"/>
    </source>
</evidence>
<comment type="caution">
    <text evidence="3">The sequence shown here is derived from an EMBL/GenBank/DDBJ whole genome shotgun (WGS) entry which is preliminary data.</text>
</comment>
<reference evidence="4" key="1">
    <citation type="journal article" date="2019" name="Int. J. Syst. Evol. Microbiol.">
        <title>The Global Catalogue of Microorganisms (GCM) 10K type strain sequencing project: providing services to taxonomists for standard genome sequencing and annotation.</title>
        <authorList>
            <consortium name="The Broad Institute Genomics Platform"/>
            <consortium name="The Broad Institute Genome Sequencing Center for Infectious Disease"/>
            <person name="Wu L."/>
            <person name="Ma J."/>
        </authorList>
    </citation>
    <scope>NUCLEOTIDE SEQUENCE [LARGE SCALE GENOMIC DNA]</scope>
    <source>
        <strain evidence="4">JCM 16956</strain>
    </source>
</reference>
<evidence type="ECO:0008006" key="5">
    <source>
        <dbReference type="Google" id="ProtNLM"/>
    </source>
</evidence>
<accession>A0ABP7LLV1</accession>
<dbReference type="PROSITE" id="PS51257">
    <property type="entry name" value="PROKAR_LIPOPROTEIN"/>
    <property type="match status" value="1"/>
</dbReference>
<organism evidence="3 4">
    <name type="scientific">Streptomyces gulbargensis</name>
    <dbReference type="NCBI Taxonomy" id="364901"/>
    <lineage>
        <taxon>Bacteria</taxon>
        <taxon>Bacillati</taxon>
        <taxon>Actinomycetota</taxon>
        <taxon>Actinomycetes</taxon>
        <taxon>Kitasatosporales</taxon>
        <taxon>Streptomycetaceae</taxon>
        <taxon>Streptomyces</taxon>
    </lineage>
</organism>
<evidence type="ECO:0000313" key="4">
    <source>
        <dbReference type="Proteomes" id="UP001501000"/>
    </source>
</evidence>
<proteinExistence type="predicted"/>
<feature type="chain" id="PRO_5045946209" description="Sensor domain-containing protein" evidence="2">
    <location>
        <begin position="21"/>
        <end position="223"/>
    </location>
</feature>
<evidence type="ECO:0000256" key="2">
    <source>
        <dbReference type="SAM" id="SignalP"/>
    </source>
</evidence>
<keyword evidence="2" id="KW-0732">Signal</keyword>
<gene>
    <name evidence="3" type="ORF">GCM10022244_13330</name>
</gene>
<sequence length="223" mass="22926">MPVRSTALLTASALTLLSLAACTSPSGTTNPPDTGPSVAPSKRTAPDGGVLSSAELRERLLSAADLGPGYTVRRTASAAASPKASVLGCEPLERLGDDPYASFPARAKAVLHGANGKVTEELYSAPPAELSAGIREIMSAMTACPTYQLAMPTTVVEVSTRTVPAPRRGEEQWAQLVTVRAGSRSSTVQQFVIRDGSVLLVLSGAPTQVALSADTALAKAKAR</sequence>
<dbReference type="EMBL" id="BAABAJ010000003">
    <property type="protein sequence ID" value="GAA3904468.1"/>
    <property type="molecule type" value="Genomic_DNA"/>
</dbReference>
<evidence type="ECO:0000313" key="3">
    <source>
        <dbReference type="EMBL" id="GAA3904468.1"/>
    </source>
</evidence>
<feature type="signal peptide" evidence="2">
    <location>
        <begin position="1"/>
        <end position="20"/>
    </location>
</feature>
<name>A0ABP7LLV1_9ACTN</name>
<keyword evidence="4" id="KW-1185">Reference proteome</keyword>
<feature type="region of interest" description="Disordered" evidence="1">
    <location>
        <begin position="23"/>
        <end position="49"/>
    </location>
</feature>
<dbReference type="Proteomes" id="UP001501000">
    <property type="component" value="Unassembled WGS sequence"/>
</dbReference>